<dbReference type="Pfam" id="PF00042">
    <property type="entry name" value="Globin"/>
    <property type="match status" value="1"/>
</dbReference>
<keyword evidence="6" id="KW-0963">Cytoplasm</keyword>
<keyword evidence="11" id="KW-0944">Nitration</keyword>
<evidence type="ECO:0000256" key="8">
    <source>
        <dbReference type="ARBA" id="ARBA00022621"/>
    </source>
</evidence>
<dbReference type="CDD" id="cd08923">
    <property type="entry name" value="class1-2_nsHbs_Lbs"/>
    <property type="match status" value="1"/>
</dbReference>
<keyword evidence="13" id="KW-0539">Nucleus</keyword>
<dbReference type="PROSITE" id="PS00208">
    <property type="entry name" value="PLANT_GLOBIN"/>
    <property type="match status" value="1"/>
</dbReference>
<dbReference type="InterPro" id="IPR019824">
    <property type="entry name" value="Leghaemoglobin_Fe_BS"/>
</dbReference>
<keyword evidence="12" id="KW-0535">Nitrogen fixation</keyword>
<evidence type="ECO:0000313" key="17">
    <source>
        <dbReference type="RefSeq" id="XP_027365674.1"/>
    </source>
</evidence>
<dbReference type="PRINTS" id="PR00188">
    <property type="entry name" value="PLANTGLOBIN"/>
</dbReference>
<dbReference type="InterPro" id="IPR001032">
    <property type="entry name" value="Leghaemoglobin-like"/>
</dbReference>
<dbReference type="GO" id="GO:0005829">
    <property type="term" value="C:cytosol"/>
    <property type="evidence" value="ECO:0007669"/>
    <property type="project" value="UniProtKB-SubCell"/>
</dbReference>
<dbReference type="GO" id="GO:0005634">
    <property type="term" value="C:nucleus"/>
    <property type="evidence" value="ECO:0007669"/>
    <property type="project" value="UniProtKB-SubCell"/>
</dbReference>
<dbReference type="SUPFAM" id="SSF46458">
    <property type="entry name" value="Globin-like"/>
    <property type="match status" value="1"/>
</dbReference>
<evidence type="ECO:0000256" key="6">
    <source>
        <dbReference type="ARBA" id="ARBA00022490"/>
    </source>
</evidence>
<feature type="domain" description="Globin" evidence="15">
    <location>
        <begin position="3"/>
        <end position="147"/>
    </location>
</feature>
<evidence type="ECO:0000256" key="14">
    <source>
        <dbReference type="RuleBase" id="RU000625"/>
    </source>
</evidence>
<dbReference type="GO" id="GO:0019825">
    <property type="term" value="F:oxygen binding"/>
    <property type="evidence" value="ECO:0007669"/>
    <property type="project" value="InterPro"/>
</dbReference>
<dbReference type="InterPro" id="IPR000971">
    <property type="entry name" value="Globin"/>
</dbReference>
<evidence type="ECO:0000256" key="12">
    <source>
        <dbReference type="ARBA" id="ARBA00023231"/>
    </source>
</evidence>
<dbReference type="AlphaFoldDB" id="A0A8B8MET7"/>
<comment type="subcellular location">
    <subcellularLocation>
        <location evidence="2">Cytoplasm</location>
        <location evidence="2">Cytosol</location>
    </subcellularLocation>
    <subcellularLocation>
        <location evidence="1">Nucleus</location>
    </subcellularLocation>
</comment>
<protein>
    <submittedName>
        <fullName evidence="17">Leghemoglobin-like</fullName>
    </submittedName>
</protein>
<evidence type="ECO:0000313" key="16">
    <source>
        <dbReference type="Proteomes" id="UP000694853"/>
    </source>
</evidence>
<dbReference type="KEGG" id="aprc:113872368"/>
<dbReference type="GeneID" id="113872368"/>
<keyword evidence="8" id="KW-0561">Oxygen transport</keyword>
<comment type="similarity">
    <text evidence="3 14">Belongs to the plant globin family.</text>
</comment>
<evidence type="ECO:0000256" key="9">
    <source>
        <dbReference type="ARBA" id="ARBA00022723"/>
    </source>
</evidence>
<evidence type="ECO:0000256" key="7">
    <source>
        <dbReference type="ARBA" id="ARBA00022617"/>
    </source>
</evidence>
<keyword evidence="5" id="KW-0813">Transport</keyword>
<dbReference type="Gene3D" id="1.10.490.10">
    <property type="entry name" value="Globins"/>
    <property type="match status" value="1"/>
</dbReference>
<organism evidence="16 17">
    <name type="scientific">Abrus precatorius</name>
    <name type="common">Indian licorice</name>
    <name type="synonym">Glycine abrus</name>
    <dbReference type="NCBI Taxonomy" id="3816"/>
    <lineage>
        <taxon>Eukaryota</taxon>
        <taxon>Viridiplantae</taxon>
        <taxon>Streptophyta</taxon>
        <taxon>Embryophyta</taxon>
        <taxon>Tracheophyta</taxon>
        <taxon>Spermatophyta</taxon>
        <taxon>Magnoliopsida</taxon>
        <taxon>eudicotyledons</taxon>
        <taxon>Gunneridae</taxon>
        <taxon>Pentapetalae</taxon>
        <taxon>rosids</taxon>
        <taxon>fabids</taxon>
        <taxon>Fabales</taxon>
        <taxon>Fabaceae</taxon>
        <taxon>Papilionoideae</taxon>
        <taxon>50 kb inversion clade</taxon>
        <taxon>NPAAA clade</taxon>
        <taxon>indigoferoid/millettioid clade</taxon>
        <taxon>Abreae</taxon>
        <taxon>Abrus</taxon>
    </lineage>
</organism>
<evidence type="ECO:0000256" key="10">
    <source>
        <dbReference type="ARBA" id="ARBA00023004"/>
    </source>
</evidence>
<name>A0A8B8MET7_ABRPR</name>
<dbReference type="PROSITE" id="PS01033">
    <property type="entry name" value="GLOBIN"/>
    <property type="match status" value="1"/>
</dbReference>
<gene>
    <name evidence="17" type="primary">LOC113872368</name>
</gene>
<dbReference type="PANTHER" id="PTHR22924:SF92">
    <property type="entry name" value="NON-SYMBIOTIC HEMOGLOBIN 2"/>
    <property type="match status" value="1"/>
</dbReference>
<dbReference type="OrthoDB" id="2012505at2759"/>
<keyword evidence="16" id="KW-1185">Reference proteome</keyword>
<dbReference type="GO" id="GO:0020037">
    <property type="term" value="F:heme binding"/>
    <property type="evidence" value="ECO:0007669"/>
    <property type="project" value="InterPro"/>
</dbReference>
<proteinExistence type="inferred from homology"/>
<dbReference type="GO" id="GO:0046872">
    <property type="term" value="F:metal ion binding"/>
    <property type="evidence" value="ECO:0007669"/>
    <property type="project" value="UniProtKB-KW"/>
</dbReference>
<dbReference type="InterPro" id="IPR012292">
    <property type="entry name" value="Globin/Proto"/>
</dbReference>
<reference evidence="16" key="1">
    <citation type="journal article" date="2019" name="Toxins">
        <title>Detection of Abrin-Like and Prepropulchellin-Like Toxin Genes and Transcripts Using Whole Genome Sequencing and Full-Length Transcript Sequencing of Abrus precatorius.</title>
        <authorList>
            <person name="Hovde B.T."/>
            <person name="Daligault H.E."/>
            <person name="Hanschen E.R."/>
            <person name="Kunde Y.A."/>
            <person name="Johnson M.B."/>
            <person name="Starkenburg S.R."/>
            <person name="Johnson S.L."/>
        </authorList>
    </citation>
    <scope>NUCLEOTIDE SEQUENCE [LARGE SCALE GENOMIC DNA]</scope>
</reference>
<evidence type="ECO:0000256" key="3">
    <source>
        <dbReference type="ARBA" id="ARBA00007609"/>
    </source>
</evidence>
<evidence type="ECO:0000256" key="5">
    <source>
        <dbReference type="ARBA" id="ARBA00022448"/>
    </source>
</evidence>
<dbReference type="GO" id="GO:0005344">
    <property type="term" value="F:oxygen carrier activity"/>
    <property type="evidence" value="ECO:0007669"/>
    <property type="project" value="UniProtKB-KW"/>
</dbReference>
<keyword evidence="9 14" id="KW-0479">Metal-binding</keyword>
<keyword evidence="7 14" id="KW-0349">Heme</keyword>
<reference evidence="17" key="2">
    <citation type="submission" date="2025-08" db="UniProtKB">
        <authorList>
            <consortium name="RefSeq"/>
        </authorList>
    </citation>
    <scope>IDENTIFICATION</scope>
    <source>
        <tissue evidence="17">Young leaves</tissue>
    </source>
</reference>
<dbReference type="InterPro" id="IPR009050">
    <property type="entry name" value="Globin-like_sf"/>
</dbReference>
<evidence type="ECO:0000256" key="1">
    <source>
        <dbReference type="ARBA" id="ARBA00004123"/>
    </source>
</evidence>
<dbReference type="Proteomes" id="UP000694853">
    <property type="component" value="Unplaced"/>
</dbReference>
<comment type="subunit">
    <text evidence="4">Monomer.</text>
</comment>
<dbReference type="RefSeq" id="XP_027365674.1">
    <property type="nucleotide sequence ID" value="XM_027509873.1"/>
</dbReference>
<dbReference type="PANTHER" id="PTHR22924">
    <property type="entry name" value="LEGHEMOGLOBIN-RELATED"/>
    <property type="match status" value="1"/>
</dbReference>
<keyword evidence="10 14" id="KW-0408">Iron</keyword>
<sequence>MGAFTEKQEALVNSSFEAFKQNIPQLSVVFYTLILEKAPAAKNMFSFLSDGVDPNNPKLKAHAEKIFQLTRDSAVQLRAKGEVVADLKQLGAVHVQKGVIDPHFLVVKEAMLKTLKEAVGDKWSDELGNAWEVAYDELAAAIKKAMA</sequence>
<evidence type="ECO:0000256" key="13">
    <source>
        <dbReference type="ARBA" id="ARBA00023242"/>
    </source>
</evidence>
<accession>A0A8B8MET7</accession>
<evidence type="ECO:0000256" key="4">
    <source>
        <dbReference type="ARBA" id="ARBA00011245"/>
    </source>
</evidence>
<evidence type="ECO:0000256" key="11">
    <source>
        <dbReference type="ARBA" id="ARBA00023074"/>
    </source>
</evidence>
<evidence type="ECO:0000256" key="2">
    <source>
        <dbReference type="ARBA" id="ARBA00004514"/>
    </source>
</evidence>
<evidence type="ECO:0000259" key="15">
    <source>
        <dbReference type="PROSITE" id="PS01033"/>
    </source>
</evidence>